<dbReference type="Gene3D" id="1.10.555.10">
    <property type="entry name" value="Rho GTPase activation protein"/>
    <property type="match status" value="1"/>
</dbReference>
<dbReference type="SUPFAM" id="SSF48350">
    <property type="entry name" value="GTPase activation domain, GAP"/>
    <property type="match status" value="1"/>
</dbReference>
<dbReference type="AlphaFoldDB" id="A0A3P7JB58"/>
<name>A0A3P7JB58_STRVU</name>
<feature type="domain" description="Rho-GAP" evidence="1">
    <location>
        <begin position="1"/>
        <end position="113"/>
    </location>
</feature>
<sequence>MVFISVHHHLQYISFLEVPKAEKTPAVKEFVALLPRPNYLLLKTVVKFLTMVAANHKVNLMTANNLSVVFGPNLTWPTDQQAFEICAFQVPIAQLNNLNNFCYRLIIDYDKIFK</sequence>
<evidence type="ECO:0000259" key="1">
    <source>
        <dbReference type="PROSITE" id="PS50238"/>
    </source>
</evidence>
<dbReference type="Proteomes" id="UP000270094">
    <property type="component" value="Unassembled WGS sequence"/>
</dbReference>
<evidence type="ECO:0000313" key="3">
    <source>
        <dbReference type="Proteomes" id="UP000270094"/>
    </source>
</evidence>
<dbReference type="PANTHER" id="PTHR45808">
    <property type="entry name" value="RHO GTPASE-ACTIVATING PROTEIN 68F"/>
    <property type="match status" value="1"/>
</dbReference>
<dbReference type="InterPro" id="IPR000198">
    <property type="entry name" value="RhoGAP_dom"/>
</dbReference>
<dbReference type="PROSITE" id="PS50238">
    <property type="entry name" value="RHOGAP"/>
    <property type="match status" value="1"/>
</dbReference>
<keyword evidence="3" id="KW-1185">Reference proteome</keyword>
<dbReference type="GO" id="GO:0005096">
    <property type="term" value="F:GTPase activator activity"/>
    <property type="evidence" value="ECO:0007669"/>
    <property type="project" value="TreeGrafter"/>
</dbReference>
<dbReference type="EMBL" id="UYYB01100526">
    <property type="protein sequence ID" value="VDM77933.1"/>
    <property type="molecule type" value="Genomic_DNA"/>
</dbReference>
<dbReference type="GO" id="GO:0005737">
    <property type="term" value="C:cytoplasm"/>
    <property type="evidence" value="ECO:0007669"/>
    <property type="project" value="TreeGrafter"/>
</dbReference>
<dbReference type="Pfam" id="PF00620">
    <property type="entry name" value="RhoGAP"/>
    <property type="match status" value="1"/>
</dbReference>
<proteinExistence type="predicted"/>
<dbReference type="GO" id="GO:2001136">
    <property type="term" value="P:negative regulation of endocytic recycling"/>
    <property type="evidence" value="ECO:0007669"/>
    <property type="project" value="TreeGrafter"/>
</dbReference>
<dbReference type="OrthoDB" id="19923at2759"/>
<reference evidence="2 3" key="1">
    <citation type="submission" date="2018-11" db="EMBL/GenBank/DDBJ databases">
        <authorList>
            <consortium name="Pathogen Informatics"/>
        </authorList>
    </citation>
    <scope>NUCLEOTIDE SEQUENCE [LARGE SCALE GENOMIC DNA]</scope>
</reference>
<organism evidence="2 3">
    <name type="scientific">Strongylus vulgaris</name>
    <name type="common">Blood worm</name>
    <dbReference type="NCBI Taxonomy" id="40348"/>
    <lineage>
        <taxon>Eukaryota</taxon>
        <taxon>Metazoa</taxon>
        <taxon>Ecdysozoa</taxon>
        <taxon>Nematoda</taxon>
        <taxon>Chromadorea</taxon>
        <taxon>Rhabditida</taxon>
        <taxon>Rhabditina</taxon>
        <taxon>Rhabditomorpha</taxon>
        <taxon>Strongyloidea</taxon>
        <taxon>Strongylidae</taxon>
        <taxon>Strongylus</taxon>
    </lineage>
</organism>
<protein>
    <recommendedName>
        <fullName evidence="1">Rho-GAP domain-containing protein</fullName>
    </recommendedName>
</protein>
<dbReference type="PANTHER" id="PTHR45808:SF2">
    <property type="entry name" value="RHO GTPASE-ACTIVATING PROTEIN 68F"/>
    <property type="match status" value="1"/>
</dbReference>
<dbReference type="InterPro" id="IPR008936">
    <property type="entry name" value="Rho_GTPase_activation_prot"/>
</dbReference>
<dbReference type="GO" id="GO:0007264">
    <property type="term" value="P:small GTPase-mediated signal transduction"/>
    <property type="evidence" value="ECO:0007669"/>
    <property type="project" value="TreeGrafter"/>
</dbReference>
<evidence type="ECO:0000313" key="2">
    <source>
        <dbReference type="EMBL" id="VDM77933.1"/>
    </source>
</evidence>
<gene>
    <name evidence="2" type="ORF">SVUK_LOCUS12931</name>
</gene>
<accession>A0A3P7JB58</accession>